<keyword evidence="7 19" id="KW-1003">Cell membrane</keyword>
<evidence type="ECO:0000256" key="17">
    <source>
        <dbReference type="ARBA" id="ARBA00048623"/>
    </source>
</evidence>
<protein>
    <recommendedName>
        <fullName evidence="6 19">Adenosylcobinamide-GDP ribazoletransferase</fullName>
        <ecNumber evidence="5 19">2.7.8.26</ecNumber>
    </recommendedName>
    <alternativeName>
        <fullName evidence="16 19">Cobalamin synthase</fullName>
    </alternativeName>
    <alternativeName>
        <fullName evidence="15 19">Cobalamin-5'-phosphate synthase</fullName>
    </alternativeName>
</protein>
<comment type="pathway">
    <text evidence="3 19">Cofactor biosynthesis; adenosylcobalamin biosynthesis; adenosylcobalamin from cob(II)yrinate a,c-diamide: step 7/7.</text>
</comment>
<sequence length="265" mass="25851">MSDAASPGDALRLAVGTLSAVPVGAPRRVGPRTAGWAMLLAPVAVLPLALATTVTLLVARGLGLPPLGAGVLGVVALALGTRALHWDGLSDVADGLTASYDRERSLAVMRTGASGPAGTLAVVLVAGLQATGLATLAAAPPLSPGSVRGAVAAGLLVLVSRCSLTVCCARPVPAARAEGLGTTVAASVPVLGAVLSWVLALALLLALAPLLHLEPVRLVAVVASAAVVVLVLVRRCVVRLGGVTGDVLGAGVELALAVLLVGAAP</sequence>
<dbReference type="Pfam" id="PF02654">
    <property type="entry name" value="CobS"/>
    <property type="match status" value="1"/>
</dbReference>
<accession>A0A930V283</accession>
<dbReference type="GO" id="GO:0008818">
    <property type="term" value="F:cobalamin 5'-phosphate synthase activity"/>
    <property type="evidence" value="ECO:0007669"/>
    <property type="project" value="UniProtKB-UniRule"/>
</dbReference>
<evidence type="ECO:0000256" key="10">
    <source>
        <dbReference type="ARBA" id="ARBA00022692"/>
    </source>
</evidence>
<comment type="catalytic activity">
    <reaction evidence="18 19">
        <text>alpha-ribazole 5'-phosphate + adenosylcob(III)inamide-GDP = adenosylcob(III)alamin 5'-phosphate + GMP + H(+)</text>
        <dbReference type="Rhea" id="RHEA:23560"/>
        <dbReference type="ChEBI" id="CHEBI:15378"/>
        <dbReference type="ChEBI" id="CHEBI:57918"/>
        <dbReference type="ChEBI" id="CHEBI:58115"/>
        <dbReference type="ChEBI" id="CHEBI:60487"/>
        <dbReference type="ChEBI" id="CHEBI:60493"/>
        <dbReference type="EC" id="2.7.8.26"/>
    </reaction>
</comment>
<evidence type="ECO:0000256" key="5">
    <source>
        <dbReference type="ARBA" id="ARBA00013200"/>
    </source>
</evidence>
<evidence type="ECO:0000256" key="14">
    <source>
        <dbReference type="ARBA" id="ARBA00025228"/>
    </source>
</evidence>
<evidence type="ECO:0000256" key="15">
    <source>
        <dbReference type="ARBA" id="ARBA00032605"/>
    </source>
</evidence>
<dbReference type="PANTHER" id="PTHR34148:SF1">
    <property type="entry name" value="ADENOSYLCOBINAMIDE-GDP RIBAZOLETRANSFERASE"/>
    <property type="match status" value="1"/>
</dbReference>
<evidence type="ECO:0000256" key="16">
    <source>
        <dbReference type="ARBA" id="ARBA00032853"/>
    </source>
</evidence>
<feature type="transmembrane region" description="Helical" evidence="19">
    <location>
        <begin position="184"/>
        <end position="210"/>
    </location>
</feature>
<dbReference type="Proteomes" id="UP000656804">
    <property type="component" value="Unassembled WGS sequence"/>
</dbReference>
<dbReference type="GO" id="GO:0005886">
    <property type="term" value="C:plasma membrane"/>
    <property type="evidence" value="ECO:0007669"/>
    <property type="project" value="UniProtKB-SubCell"/>
</dbReference>
<reference evidence="20" key="1">
    <citation type="submission" date="2020-11" db="EMBL/GenBank/DDBJ databases">
        <title>Nocardioides sp. CBS4Y-1, whole genome shotgun sequence.</title>
        <authorList>
            <person name="Tuo L."/>
        </authorList>
    </citation>
    <scope>NUCLEOTIDE SEQUENCE</scope>
    <source>
        <strain evidence="20">CBS4Y-1</strain>
    </source>
</reference>
<proteinExistence type="inferred from homology"/>
<comment type="similarity">
    <text evidence="4 19">Belongs to the CobS family.</text>
</comment>
<evidence type="ECO:0000256" key="2">
    <source>
        <dbReference type="ARBA" id="ARBA00004651"/>
    </source>
</evidence>
<dbReference type="EC" id="2.7.8.26" evidence="5 19"/>
<keyword evidence="10 19" id="KW-0812">Transmembrane</keyword>
<keyword evidence="13 19" id="KW-0472">Membrane</keyword>
<evidence type="ECO:0000256" key="1">
    <source>
        <dbReference type="ARBA" id="ARBA00001946"/>
    </source>
</evidence>
<feature type="transmembrane region" description="Helical" evidence="19">
    <location>
        <begin position="64"/>
        <end position="84"/>
    </location>
</feature>
<evidence type="ECO:0000256" key="11">
    <source>
        <dbReference type="ARBA" id="ARBA00022842"/>
    </source>
</evidence>
<name>A0A930V283_9ACTN</name>
<keyword evidence="21" id="KW-1185">Reference proteome</keyword>
<feature type="transmembrane region" description="Helical" evidence="19">
    <location>
        <begin position="216"/>
        <end position="233"/>
    </location>
</feature>
<evidence type="ECO:0000256" key="3">
    <source>
        <dbReference type="ARBA" id="ARBA00004663"/>
    </source>
</evidence>
<dbReference type="HAMAP" id="MF_00719">
    <property type="entry name" value="CobS"/>
    <property type="match status" value="1"/>
</dbReference>
<evidence type="ECO:0000256" key="13">
    <source>
        <dbReference type="ARBA" id="ARBA00023136"/>
    </source>
</evidence>
<comment type="caution">
    <text evidence="20">The sequence shown here is derived from an EMBL/GenBank/DDBJ whole genome shotgun (WGS) entry which is preliminary data.</text>
</comment>
<keyword evidence="12 19" id="KW-1133">Transmembrane helix</keyword>
<dbReference type="EMBL" id="JADIVZ010000006">
    <property type="protein sequence ID" value="MBF4162689.1"/>
    <property type="molecule type" value="Genomic_DNA"/>
</dbReference>
<evidence type="ECO:0000256" key="18">
    <source>
        <dbReference type="ARBA" id="ARBA00049504"/>
    </source>
</evidence>
<keyword evidence="11 19" id="KW-0460">Magnesium</keyword>
<evidence type="ECO:0000256" key="9">
    <source>
        <dbReference type="ARBA" id="ARBA00022679"/>
    </source>
</evidence>
<dbReference type="GO" id="GO:0051073">
    <property type="term" value="F:adenosylcobinamide-GDP ribazoletransferase activity"/>
    <property type="evidence" value="ECO:0007669"/>
    <property type="project" value="UniProtKB-UniRule"/>
</dbReference>
<dbReference type="InterPro" id="IPR003805">
    <property type="entry name" value="CobS"/>
</dbReference>
<evidence type="ECO:0000256" key="12">
    <source>
        <dbReference type="ARBA" id="ARBA00022989"/>
    </source>
</evidence>
<organism evidence="20 21">
    <name type="scientific">Nocardioides acrostichi</name>
    <dbReference type="NCBI Taxonomy" id="2784339"/>
    <lineage>
        <taxon>Bacteria</taxon>
        <taxon>Bacillati</taxon>
        <taxon>Actinomycetota</taxon>
        <taxon>Actinomycetes</taxon>
        <taxon>Propionibacteriales</taxon>
        <taxon>Nocardioidaceae</taxon>
        <taxon>Nocardioides</taxon>
    </lineage>
</organism>
<evidence type="ECO:0000256" key="6">
    <source>
        <dbReference type="ARBA" id="ARBA00015850"/>
    </source>
</evidence>
<evidence type="ECO:0000256" key="7">
    <source>
        <dbReference type="ARBA" id="ARBA00022475"/>
    </source>
</evidence>
<evidence type="ECO:0000313" key="21">
    <source>
        <dbReference type="Proteomes" id="UP000656804"/>
    </source>
</evidence>
<evidence type="ECO:0000256" key="4">
    <source>
        <dbReference type="ARBA" id="ARBA00010561"/>
    </source>
</evidence>
<evidence type="ECO:0000256" key="8">
    <source>
        <dbReference type="ARBA" id="ARBA00022573"/>
    </source>
</evidence>
<comment type="cofactor">
    <cofactor evidence="1 19">
        <name>Mg(2+)</name>
        <dbReference type="ChEBI" id="CHEBI:18420"/>
    </cofactor>
</comment>
<dbReference type="GO" id="GO:0009236">
    <property type="term" value="P:cobalamin biosynthetic process"/>
    <property type="evidence" value="ECO:0007669"/>
    <property type="project" value="UniProtKB-UniRule"/>
</dbReference>
<feature type="transmembrane region" description="Helical" evidence="19">
    <location>
        <begin position="36"/>
        <end position="58"/>
    </location>
</feature>
<dbReference type="PANTHER" id="PTHR34148">
    <property type="entry name" value="ADENOSYLCOBINAMIDE-GDP RIBAZOLETRANSFERASE"/>
    <property type="match status" value="1"/>
</dbReference>
<dbReference type="AlphaFoldDB" id="A0A930V283"/>
<comment type="subcellular location">
    <subcellularLocation>
        <location evidence="2 19">Cell membrane</location>
        <topology evidence="2 19">Multi-pass membrane protein</topology>
    </subcellularLocation>
</comment>
<evidence type="ECO:0000313" key="20">
    <source>
        <dbReference type="EMBL" id="MBF4162689.1"/>
    </source>
</evidence>
<keyword evidence="9 19" id="KW-0808">Transferase</keyword>
<keyword evidence="8 19" id="KW-0169">Cobalamin biosynthesis</keyword>
<feature type="transmembrane region" description="Helical" evidence="19">
    <location>
        <begin position="245"/>
        <end position="264"/>
    </location>
</feature>
<gene>
    <name evidence="19" type="primary">cobS</name>
    <name evidence="20" type="ORF">ISG29_13410</name>
</gene>
<comment type="catalytic activity">
    <reaction evidence="17 19">
        <text>alpha-ribazole + adenosylcob(III)inamide-GDP = adenosylcob(III)alamin + GMP + H(+)</text>
        <dbReference type="Rhea" id="RHEA:16049"/>
        <dbReference type="ChEBI" id="CHEBI:10329"/>
        <dbReference type="ChEBI" id="CHEBI:15378"/>
        <dbReference type="ChEBI" id="CHEBI:18408"/>
        <dbReference type="ChEBI" id="CHEBI:58115"/>
        <dbReference type="ChEBI" id="CHEBI:60487"/>
        <dbReference type="EC" id="2.7.8.26"/>
    </reaction>
</comment>
<comment type="function">
    <text evidence="14 19">Joins adenosylcobinamide-GDP and alpha-ribazole to generate adenosylcobalamin (Ado-cobalamin). Also synthesizes adenosylcobalamin 5'-phosphate from adenosylcobinamide-GDP and alpha-ribazole 5'-phosphate.</text>
</comment>
<evidence type="ECO:0000256" key="19">
    <source>
        <dbReference type="HAMAP-Rule" id="MF_00719"/>
    </source>
</evidence>